<dbReference type="AlphaFoldDB" id="A0A7T8B912"/>
<keyword evidence="3" id="KW-1185">Reference proteome</keyword>
<evidence type="ECO:0000313" key="2">
    <source>
        <dbReference type="EMBL" id="QQO07967.1"/>
    </source>
</evidence>
<dbReference type="Proteomes" id="UP000595917">
    <property type="component" value="Chromosome"/>
</dbReference>
<feature type="domain" description="6-hydroxymethylpterin diphosphokinase MptE-like" evidence="1">
    <location>
        <begin position="215"/>
        <end position="380"/>
    </location>
</feature>
<dbReference type="PANTHER" id="PTHR41786">
    <property type="entry name" value="MOTILITY ACCESSORY FACTOR MAF"/>
    <property type="match status" value="1"/>
</dbReference>
<dbReference type="PANTHER" id="PTHR41786:SF1">
    <property type="entry name" value="6-HYDROXYMETHYLPTERIN DIPHOSPHOKINASE MPTE-LIKE DOMAIN-CONTAINING PROTEIN"/>
    <property type="match status" value="1"/>
</dbReference>
<evidence type="ECO:0000313" key="3">
    <source>
        <dbReference type="Proteomes" id="UP000595917"/>
    </source>
</evidence>
<dbReference type="RefSeq" id="WP_215625273.1">
    <property type="nucleotide sequence ID" value="NZ_CP067089.2"/>
</dbReference>
<dbReference type="EMBL" id="CP067089">
    <property type="protein sequence ID" value="QQO07967.1"/>
    <property type="molecule type" value="Genomic_DNA"/>
</dbReference>
<organism evidence="2 3">
    <name type="scientific">Breznakiella homolactica</name>
    <dbReference type="NCBI Taxonomy" id="2798577"/>
    <lineage>
        <taxon>Bacteria</taxon>
        <taxon>Pseudomonadati</taxon>
        <taxon>Spirochaetota</taxon>
        <taxon>Spirochaetia</taxon>
        <taxon>Spirochaetales</taxon>
        <taxon>Breznakiellaceae</taxon>
        <taxon>Breznakiella</taxon>
    </lineage>
</organism>
<evidence type="ECO:0000259" key="1">
    <source>
        <dbReference type="Pfam" id="PF01973"/>
    </source>
</evidence>
<accession>A0A7T8B912</accession>
<dbReference type="KEGG" id="bhc:JFL75_13575"/>
<reference evidence="2" key="1">
    <citation type="submission" date="2021-01" db="EMBL/GenBank/DDBJ databases">
        <title>Description of Breznakiella homolactica.</title>
        <authorList>
            <person name="Song Y."/>
            <person name="Brune A."/>
        </authorList>
    </citation>
    <scope>NUCLEOTIDE SEQUENCE</scope>
    <source>
        <strain evidence="2">RmG30</strain>
    </source>
</reference>
<name>A0A7T8B912_9SPIR</name>
<proteinExistence type="predicted"/>
<sequence length="567" mass="62804">MNHEAAGGSADERQYIFERNLLSLSRYDPELCSRLTVSESTRGCYKILESRAGIPVPAVVDPSGKSHPLHSIVDPVREGSRLISTLEDEGFLVFLGLGGGYHIEAALGQRNIRHLLIIDYNIHSMTELLASKDYVPIFNDSRVRLMIDPSPETVEQYILDRYKPVLFGGIRVMPLRTRVEFDQQNFAETVEAIKKAVDGVSADYSVQAFFGKRWLSNILRNIHNAEGRQELFPGIKRAAVIAAGPSLEAQLPELHENRKNLFILAADTAIPVLVSAGITPDAAVSIDCQHISYYHFMGGIPRDMPLFLDIASPPLLSSLSGNVRFFSSGHPLARYVSRHWRSLPAIDTSGGNVTYAAVSLADYLGASEIFLYGADFSYPRGKTYARGTYIYPYFDIRQNRFSPEESLFSAFLYRNTSLEKTAAGDSWYYETPTLRMYRERLEAKALRMAARLKSVPGMGAPVRPVRSAPEVPGGNSIHTFAAGPARMSAGEFLDHYREAVLALPPITGEIAGNLSLLPESGLEILLTLLPAGAAMKRRHPDWDTERLFSAVKQETDGIIRRITAPRG</sequence>
<protein>
    <submittedName>
        <fullName evidence="2">DUF115 domain-containing protein</fullName>
    </submittedName>
</protein>
<gene>
    <name evidence="2" type="ORF">JFL75_13575</name>
</gene>
<dbReference type="InterPro" id="IPR002826">
    <property type="entry name" value="MptE-like"/>
</dbReference>
<dbReference type="Pfam" id="PF01973">
    <property type="entry name" value="MptE-like"/>
    <property type="match status" value="1"/>
</dbReference>